<keyword evidence="3" id="KW-1185">Reference proteome</keyword>
<dbReference type="RefSeq" id="WP_338204369.1">
    <property type="nucleotide sequence ID" value="NZ_JAEKNR010000209.1"/>
</dbReference>
<dbReference type="AlphaFoldDB" id="A0A934K4W8"/>
<organism evidence="2 3">
    <name type="scientific">Candidatus Nephthysia bennettiae</name>
    <dbReference type="NCBI Taxonomy" id="3127016"/>
    <lineage>
        <taxon>Bacteria</taxon>
        <taxon>Bacillati</taxon>
        <taxon>Candidatus Dormiibacterota</taxon>
        <taxon>Candidatus Dormibacteria</taxon>
        <taxon>Candidatus Dormibacterales</taxon>
        <taxon>Candidatus Dormibacteraceae</taxon>
        <taxon>Candidatus Nephthysia</taxon>
    </lineage>
</organism>
<dbReference type="EMBL" id="JAEKNR010000209">
    <property type="protein sequence ID" value="MBJ7600507.1"/>
    <property type="molecule type" value="Genomic_DNA"/>
</dbReference>
<proteinExistence type="predicted"/>
<dbReference type="Proteomes" id="UP000612893">
    <property type="component" value="Unassembled WGS sequence"/>
</dbReference>
<sequence>MDQASISQYVGTSFAGVDVDVGSEEAGSPEVAWGDTFFIYDPERSFQSTRRFPFATIVTKDYGDFDNASDLNRSGIFRLNIGVSKETYDSLFGAGGEYDFAALDRLMPHPVYGRNHWVCVLNPSDSTFESLKPLLADAYDIAVQRARRPLPGS</sequence>
<reference evidence="2" key="1">
    <citation type="submission" date="2020-10" db="EMBL/GenBank/DDBJ databases">
        <title>Ca. Dormibacterota MAGs.</title>
        <authorList>
            <person name="Montgomery K."/>
        </authorList>
    </citation>
    <scope>NUCLEOTIDE SEQUENCE [LARGE SCALE GENOMIC DNA]</scope>
    <source>
        <strain evidence="2">SC8812_S17_10</strain>
    </source>
</reference>
<dbReference type="Pfam" id="PF19694">
    <property type="entry name" value="DUF6194"/>
    <property type="match status" value="1"/>
</dbReference>
<accession>A0A934K4W8</accession>
<evidence type="ECO:0000259" key="1">
    <source>
        <dbReference type="Pfam" id="PF19694"/>
    </source>
</evidence>
<evidence type="ECO:0000313" key="2">
    <source>
        <dbReference type="EMBL" id="MBJ7600507.1"/>
    </source>
</evidence>
<gene>
    <name evidence="2" type="ORF">JF922_20865</name>
</gene>
<evidence type="ECO:0000313" key="3">
    <source>
        <dbReference type="Proteomes" id="UP000612893"/>
    </source>
</evidence>
<comment type="caution">
    <text evidence="2">The sequence shown here is derived from an EMBL/GenBank/DDBJ whole genome shotgun (WGS) entry which is preliminary data.</text>
</comment>
<name>A0A934K4W8_9BACT</name>
<protein>
    <recommendedName>
        <fullName evidence="1">DUF6194 domain-containing protein</fullName>
    </recommendedName>
</protein>
<feature type="domain" description="DUF6194" evidence="1">
    <location>
        <begin position="1"/>
        <end position="148"/>
    </location>
</feature>
<dbReference type="InterPro" id="IPR045676">
    <property type="entry name" value="DUF6194"/>
</dbReference>